<keyword evidence="1" id="KW-0812">Transmembrane</keyword>
<keyword evidence="1" id="KW-0472">Membrane</keyword>
<evidence type="ECO:0000313" key="3">
    <source>
        <dbReference type="Proteomes" id="UP001595904"/>
    </source>
</evidence>
<organism evidence="2 3">
    <name type="scientific">Steroidobacter flavus</name>
    <dbReference type="NCBI Taxonomy" id="1842136"/>
    <lineage>
        <taxon>Bacteria</taxon>
        <taxon>Pseudomonadati</taxon>
        <taxon>Pseudomonadota</taxon>
        <taxon>Gammaproteobacteria</taxon>
        <taxon>Steroidobacterales</taxon>
        <taxon>Steroidobacteraceae</taxon>
        <taxon>Steroidobacter</taxon>
    </lineage>
</organism>
<accession>A0ABV8SYP5</accession>
<dbReference type="EMBL" id="JBHSDU010000010">
    <property type="protein sequence ID" value="MFC4311865.1"/>
    <property type="molecule type" value="Genomic_DNA"/>
</dbReference>
<evidence type="ECO:0000256" key="1">
    <source>
        <dbReference type="SAM" id="Phobius"/>
    </source>
</evidence>
<proteinExistence type="predicted"/>
<dbReference type="RefSeq" id="WP_380600773.1">
    <property type="nucleotide sequence ID" value="NZ_JBHSDU010000010.1"/>
</dbReference>
<keyword evidence="1" id="KW-1133">Transmembrane helix</keyword>
<gene>
    <name evidence="2" type="ORF">ACFPN2_22480</name>
</gene>
<sequence length="78" mass="8742">MLRVVQIGLFVIAGIGFLILSVAFEIYRREGGVPTRPHFEVQRTPRERQLGKWYRAGSLIFGGAVGVLLLIDIALRYA</sequence>
<feature type="transmembrane region" description="Helical" evidence="1">
    <location>
        <begin position="6"/>
        <end position="27"/>
    </location>
</feature>
<name>A0ABV8SYP5_9GAMM</name>
<dbReference type="Proteomes" id="UP001595904">
    <property type="component" value="Unassembled WGS sequence"/>
</dbReference>
<comment type="caution">
    <text evidence="2">The sequence shown here is derived from an EMBL/GenBank/DDBJ whole genome shotgun (WGS) entry which is preliminary data.</text>
</comment>
<protein>
    <submittedName>
        <fullName evidence="2">Uncharacterized protein</fullName>
    </submittedName>
</protein>
<feature type="transmembrane region" description="Helical" evidence="1">
    <location>
        <begin position="53"/>
        <end position="75"/>
    </location>
</feature>
<keyword evidence="3" id="KW-1185">Reference proteome</keyword>
<evidence type="ECO:0000313" key="2">
    <source>
        <dbReference type="EMBL" id="MFC4311865.1"/>
    </source>
</evidence>
<reference evidence="3" key="1">
    <citation type="journal article" date="2019" name="Int. J. Syst. Evol. Microbiol.">
        <title>The Global Catalogue of Microorganisms (GCM) 10K type strain sequencing project: providing services to taxonomists for standard genome sequencing and annotation.</title>
        <authorList>
            <consortium name="The Broad Institute Genomics Platform"/>
            <consortium name="The Broad Institute Genome Sequencing Center for Infectious Disease"/>
            <person name="Wu L."/>
            <person name="Ma J."/>
        </authorList>
    </citation>
    <scope>NUCLEOTIDE SEQUENCE [LARGE SCALE GENOMIC DNA]</scope>
    <source>
        <strain evidence="3">CGMCC 1.10759</strain>
    </source>
</reference>